<keyword evidence="6" id="KW-1185">Reference proteome</keyword>
<feature type="active site" evidence="2">
    <location>
        <position position="259"/>
    </location>
</feature>
<dbReference type="PANTHER" id="PTHR43353">
    <property type="entry name" value="SUCCINATE-SEMIALDEHYDE DEHYDROGENASE, MITOCHONDRIAL"/>
    <property type="match status" value="1"/>
</dbReference>
<evidence type="ECO:0000313" key="5">
    <source>
        <dbReference type="EMBL" id="PWN88898.1"/>
    </source>
</evidence>
<dbReference type="Gene3D" id="3.40.309.10">
    <property type="entry name" value="Aldehyde Dehydrogenase, Chain A, domain 2"/>
    <property type="match status" value="1"/>
</dbReference>
<dbReference type="SUPFAM" id="SSF53720">
    <property type="entry name" value="ALDH-like"/>
    <property type="match status" value="1"/>
</dbReference>
<organism evidence="5 6">
    <name type="scientific">Acaromyces ingoldii</name>
    <dbReference type="NCBI Taxonomy" id="215250"/>
    <lineage>
        <taxon>Eukaryota</taxon>
        <taxon>Fungi</taxon>
        <taxon>Dikarya</taxon>
        <taxon>Basidiomycota</taxon>
        <taxon>Ustilaginomycotina</taxon>
        <taxon>Exobasidiomycetes</taxon>
        <taxon>Exobasidiales</taxon>
        <taxon>Cryptobasidiaceae</taxon>
        <taxon>Acaromyces</taxon>
    </lineage>
</organism>
<dbReference type="InParanoid" id="A0A316YJV5"/>
<dbReference type="PANTHER" id="PTHR43353:SF6">
    <property type="entry name" value="CYTOPLASMIC ALDEHYDE DEHYDROGENASE (EUROFUNG)"/>
    <property type="match status" value="1"/>
</dbReference>
<dbReference type="InterPro" id="IPR016162">
    <property type="entry name" value="Ald_DH_N"/>
</dbReference>
<dbReference type="InterPro" id="IPR029510">
    <property type="entry name" value="Ald_DH_CS_GLU"/>
</dbReference>
<dbReference type="GeneID" id="37046017"/>
<protein>
    <submittedName>
        <fullName evidence="5">Aldehyde dehydrogenase</fullName>
    </submittedName>
</protein>
<comment type="similarity">
    <text evidence="3">Belongs to the aldehyde dehydrogenase family.</text>
</comment>
<dbReference type="InterPro" id="IPR050740">
    <property type="entry name" value="Aldehyde_DH_Superfamily"/>
</dbReference>
<proteinExistence type="inferred from homology"/>
<gene>
    <name evidence="5" type="ORF">FA10DRAFT_286801</name>
</gene>
<evidence type="ECO:0000313" key="6">
    <source>
        <dbReference type="Proteomes" id="UP000245768"/>
    </source>
</evidence>
<dbReference type="Gene3D" id="3.40.605.10">
    <property type="entry name" value="Aldehyde Dehydrogenase, Chain A, domain 1"/>
    <property type="match status" value="1"/>
</dbReference>
<keyword evidence="1 3" id="KW-0560">Oxidoreductase</keyword>
<dbReference type="AlphaFoldDB" id="A0A316YJV5"/>
<dbReference type="OrthoDB" id="310895at2759"/>
<dbReference type="InterPro" id="IPR016161">
    <property type="entry name" value="Ald_DH/histidinol_DH"/>
</dbReference>
<dbReference type="InterPro" id="IPR015590">
    <property type="entry name" value="Aldehyde_DH_dom"/>
</dbReference>
<dbReference type="Proteomes" id="UP000245768">
    <property type="component" value="Unassembled WGS sequence"/>
</dbReference>
<dbReference type="RefSeq" id="XP_025376096.1">
    <property type="nucleotide sequence ID" value="XM_025524101.1"/>
</dbReference>
<dbReference type="GO" id="GO:0004777">
    <property type="term" value="F:succinate-semialdehyde dehydrogenase (NAD+) activity"/>
    <property type="evidence" value="ECO:0007669"/>
    <property type="project" value="TreeGrafter"/>
</dbReference>
<dbReference type="InterPro" id="IPR016163">
    <property type="entry name" value="Ald_DH_C"/>
</dbReference>
<dbReference type="Pfam" id="PF00171">
    <property type="entry name" value="Aldedh"/>
    <property type="match status" value="1"/>
</dbReference>
<evidence type="ECO:0000256" key="3">
    <source>
        <dbReference type="RuleBase" id="RU003345"/>
    </source>
</evidence>
<evidence type="ECO:0000259" key="4">
    <source>
        <dbReference type="Pfam" id="PF00171"/>
    </source>
</evidence>
<name>A0A316YJV5_9BASI</name>
<accession>A0A316YJV5</accession>
<evidence type="ECO:0000256" key="2">
    <source>
        <dbReference type="PROSITE-ProRule" id="PRU10007"/>
    </source>
</evidence>
<feature type="domain" description="Aldehyde dehydrogenase" evidence="4">
    <location>
        <begin position="25"/>
        <end position="493"/>
    </location>
</feature>
<reference evidence="5 6" key="1">
    <citation type="journal article" date="2018" name="Mol. Biol. Evol.">
        <title>Broad Genomic Sampling Reveals a Smut Pathogenic Ancestry of the Fungal Clade Ustilaginomycotina.</title>
        <authorList>
            <person name="Kijpornyongpan T."/>
            <person name="Mondo S.J."/>
            <person name="Barry K."/>
            <person name="Sandor L."/>
            <person name="Lee J."/>
            <person name="Lipzen A."/>
            <person name="Pangilinan J."/>
            <person name="LaButti K."/>
            <person name="Hainaut M."/>
            <person name="Henrissat B."/>
            <person name="Grigoriev I.V."/>
            <person name="Spatafora J.W."/>
            <person name="Aime M.C."/>
        </authorList>
    </citation>
    <scope>NUCLEOTIDE SEQUENCE [LARGE SCALE GENOMIC DNA]</scope>
    <source>
        <strain evidence="5 6">MCA 4198</strain>
    </source>
</reference>
<dbReference type="PROSITE" id="PS00687">
    <property type="entry name" value="ALDEHYDE_DEHYDR_GLU"/>
    <property type="match status" value="1"/>
</dbReference>
<dbReference type="EMBL" id="KZ819637">
    <property type="protein sequence ID" value="PWN88898.1"/>
    <property type="molecule type" value="Genomic_DNA"/>
</dbReference>
<dbReference type="STRING" id="215250.A0A316YJV5"/>
<evidence type="ECO:0000256" key="1">
    <source>
        <dbReference type="ARBA" id="ARBA00023002"/>
    </source>
</evidence>
<sequence length="506" mass="53780">MSAAAASPELVPCIVDNKPFATPSSFPLVDPQDRKTILHNVATLPATSVGDVVASSRRAFEAWRDTPLKERRKLLHKAAALFEERIPELIQIEASETTASAGFAAFDVGYLAADAINETPNSMAAALRGEMAPADASGKRMLVTREPLGCVLSIVPWNAPSTLCMRAIVNPLAAGNVVVLKTSEHSPKIHSAIARVFIDAGLPAGVLNVIHVSPQDAPAVTKALIEEEFVRKVNFTGSTRIGRIIARLCAENLKPVVLELGGKAPVIVTQEADIAVAANNVVFGSLINQGQVCMSTANVIVHKSVRAEFEAAVQAIFASQGALLTASAKRNSAGAPDAKDHRLRALFTTSSADRVKALYDDAISGGAQIVAGQPGFDLDLGVVQPVLLRGSEKMKIFREEAFAPLVGLFEYETDDEAIRMANAPGAGLSSSIFCGDETKAWKLARRIESGAVHINAPSVHDDHFVPHGGFKTSGYGRFNGVDGVREFTLQKTVTFSPGTQIPFFIM</sequence>
<dbReference type="GO" id="GO:0009450">
    <property type="term" value="P:gamma-aminobutyric acid catabolic process"/>
    <property type="evidence" value="ECO:0007669"/>
    <property type="project" value="TreeGrafter"/>
</dbReference>